<dbReference type="Proteomes" id="UP000235363">
    <property type="component" value="Unassembled WGS sequence"/>
</dbReference>
<feature type="transmembrane region" description="Helical" evidence="2">
    <location>
        <begin position="32"/>
        <end position="56"/>
    </location>
</feature>
<sequence length="249" mass="24318">MSDHITTRQSTVIPATVTSAAEGRGGRGRRKAATVACAALGALALAGGGFLAGAAVGRDSGPADVAYESVFFGSSSLGSSSGSSSAPGEEGGVKDAPAEAPAGDGVADRSADAADGTESADPAAAPEPEAGTGSGGRTGHAVRGDVIEIEGEDVLVCATGNGFGLSHIGVTLAAGADGDATRAESERLCADAFRVTGALVVGDPGGDLLATERDVRVGDRAYQCRPAAEKVLRCTADDGSMVTLWSAAP</sequence>
<evidence type="ECO:0000256" key="1">
    <source>
        <dbReference type="SAM" id="MobiDB-lite"/>
    </source>
</evidence>
<gene>
    <name evidence="3" type="ORF">CJ204_10565</name>
</gene>
<dbReference type="EMBL" id="PNHF01000026">
    <property type="protein sequence ID" value="PMC61549.1"/>
    <property type="molecule type" value="Genomic_DNA"/>
</dbReference>
<evidence type="ECO:0000313" key="4">
    <source>
        <dbReference type="Proteomes" id="UP000235363"/>
    </source>
</evidence>
<organism evidence="3 4">
    <name type="scientific">Corynebacterium xerosis</name>
    <dbReference type="NCBI Taxonomy" id="1725"/>
    <lineage>
        <taxon>Bacteria</taxon>
        <taxon>Bacillati</taxon>
        <taxon>Actinomycetota</taxon>
        <taxon>Actinomycetes</taxon>
        <taxon>Mycobacteriales</taxon>
        <taxon>Corynebacteriaceae</taxon>
        <taxon>Corynebacterium</taxon>
    </lineage>
</organism>
<feature type="compositionally biased region" description="Low complexity" evidence="1">
    <location>
        <begin position="78"/>
        <end position="88"/>
    </location>
</feature>
<feature type="compositionally biased region" description="Low complexity" evidence="1">
    <location>
        <begin position="117"/>
        <end position="131"/>
    </location>
</feature>
<evidence type="ECO:0000256" key="2">
    <source>
        <dbReference type="SAM" id="Phobius"/>
    </source>
</evidence>
<reference evidence="3 4" key="1">
    <citation type="submission" date="2017-09" db="EMBL/GenBank/DDBJ databases">
        <title>Bacterial strain isolated from the female urinary microbiota.</title>
        <authorList>
            <person name="Thomas-White K."/>
            <person name="Kumar N."/>
            <person name="Forster S."/>
            <person name="Putonti C."/>
            <person name="Lawley T."/>
            <person name="Wolfe A.J."/>
        </authorList>
    </citation>
    <scope>NUCLEOTIDE SEQUENCE [LARGE SCALE GENOMIC DNA]</scope>
    <source>
        <strain evidence="3 4">UMB0908</strain>
    </source>
</reference>
<evidence type="ECO:0000313" key="3">
    <source>
        <dbReference type="EMBL" id="PMC61549.1"/>
    </source>
</evidence>
<proteinExistence type="predicted"/>
<accession>A0A2N6SWX0</accession>
<keyword evidence="2" id="KW-0472">Membrane</keyword>
<dbReference type="AlphaFoldDB" id="A0A2N6SWX0"/>
<feature type="region of interest" description="Disordered" evidence="1">
    <location>
        <begin position="78"/>
        <end position="139"/>
    </location>
</feature>
<dbReference type="RefSeq" id="WP_102214131.1">
    <property type="nucleotide sequence ID" value="NZ_PNHF01000026.1"/>
</dbReference>
<protein>
    <submittedName>
        <fullName evidence="3">Uncharacterized protein</fullName>
    </submittedName>
</protein>
<comment type="caution">
    <text evidence="3">The sequence shown here is derived from an EMBL/GenBank/DDBJ whole genome shotgun (WGS) entry which is preliminary data.</text>
</comment>
<keyword evidence="2" id="KW-0812">Transmembrane</keyword>
<name>A0A2N6SWX0_9CORY</name>
<keyword evidence="2" id="KW-1133">Transmembrane helix</keyword>